<dbReference type="InterPro" id="IPR051059">
    <property type="entry name" value="VerF-like"/>
</dbReference>
<evidence type="ECO:0000256" key="3">
    <source>
        <dbReference type="ARBA" id="ARBA00022737"/>
    </source>
</evidence>
<protein>
    <submittedName>
        <fullName evidence="8">C6 and C2H2 transcription factor</fullName>
    </submittedName>
</protein>
<evidence type="ECO:0000313" key="8">
    <source>
        <dbReference type="EMBL" id="KAK8061672.1"/>
    </source>
</evidence>
<proteinExistence type="predicted"/>
<dbReference type="EMBL" id="JAQQWL010000008">
    <property type="protein sequence ID" value="KAK8061672.1"/>
    <property type="molecule type" value="Genomic_DNA"/>
</dbReference>
<evidence type="ECO:0000256" key="4">
    <source>
        <dbReference type="ARBA" id="ARBA00022771"/>
    </source>
</evidence>
<name>A0ABR1USL7_9PEZI</name>
<dbReference type="Proteomes" id="UP001480595">
    <property type="component" value="Unassembled WGS sequence"/>
</dbReference>
<keyword evidence="5" id="KW-0862">Zinc</keyword>
<keyword evidence="3" id="KW-0677">Repeat</keyword>
<dbReference type="RefSeq" id="XP_066714934.1">
    <property type="nucleotide sequence ID" value="XM_066859447.1"/>
</dbReference>
<evidence type="ECO:0000313" key="9">
    <source>
        <dbReference type="Proteomes" id="UP001480595"/>
    </source>
</evidence>
<dbReference type="GeneID" id="92092510"/>
<keyword evidence="6" id="KW-0539">Nucleus</keyword>
<organism evidence="8 9">
    <name type="scientific">Apiospora phragmitis</name>
    <dbReference type="NCBI Taxonomy" id="2905665"/>
    <lineage>
        <taxon>Eukaryota</taxon>
        <taxon>Fungi</taxon>
        <taxon>Dikarya</taxon>
        <taxon>Ascomycota</taxon>
        <taxon>Pezizomycotina</taxon>
        <taxon>Sordariomycetes</taxon>
        <taxon>Xylariomycetidae</taxon>
        <taxon>Amphisphaeriales</taxon>
        <taxon>Apiosporaceae</taxon>
        <taxon>Apiospora</taxon>
    </lineage>
</organism>
<evidence type="ECO:0000256" key="2">
    <source>
        <dbReference type="ARBA" id="ARBA00022723"/>
    </source>
</evidence>
<gene>
    <name evidence="8" type="ORF">PG994_008038</name>
</gene>
<keyword evidence="4" id="KW-0863">Zinc-finger</keyword>
<feature type="region of interest" description="Disordered" evidence="7">
    <location>
        <begin position="17"/>
        <end position="54"/>
    </location>
</feature>
<dbReference type="PANTHER" id="PTHR40626:SF11">
    <property type="entry name" value="ZINC FINGER PROTEIN YPR022C"/>
    <property type="match status" value="1"/>
</dbReference>
<sequence>MPEVFHKKRGITCSLVKKGSEHGAASGTQIPQDPAAPSRPPQTENRATTDGGFSLDPVQMIGMMSVRGEPKEQGVSEDYVEHLREILWTQGPEEAMRQLLLDNRSSSLSLLRQSGGQFETFAEEHAKTYIEVFHEAWPFLHAATLDVLKDNLQLASSVITIGILLKKDAVEISRSEALACHELMMDQFFRRLTESPRGSTIEPWPMEWYQAVLLNIIIGTIRNELPRSQLLCSLFIAHLRLVGFFDSAVAEAQTKIYHPGTFLPFVLSTIEQRSRLIAYLFKADALLSLLDDQPLMLHAEELDTRLPQTFALWNALRGWKYQLTGIQRMCSTSDATTGEDGANALRLIRAYRGDDDAKPTEEWQQLARNRATNRVREAMKLHDVLESSLHNCSQDPNNIITGSCDIGMRHTLLQSLDMGP</sequence>
<reference evidence="8 9" key="1">
    <citation type="submission" date="2023-01" db="EMBL/GenBank/DDBJ databases">
        <title>Analysis of 21 Apiospora genomes using comparative genomics revels a genus with tremendous synthesis potential of carbohydrate active enzymes and secondary metabolites.</title>
        <authorList>
            <person name="Sorensen T."/>
        </authorList>
    </citation>
    <scope>NUCLEOTIDE SEQUENCE [LARGE SCALE GENOMIC DNA]</scope>
    <source>
        <strain evidence="8 9">CBS 135458</strain>
    </source>
</reference>
<evidence type="ECO:0000256" key="6">
    <source>
        <dbReference type="ARBA" id="ARBA00023242"/>
    </source>
</evidence>
<comment type="caution">
    <text evidence="8">The sequence shown here is derived from an EMBL/GenBank/DDBJ whole genome shotgun (WGS) entry which is preliminary data.</text>
</comment>
<evidence type="ECO:0000256" key="5">
    <source>
        <dbReference type="ARBA" id="ARBA00022833"/>
    </source>
</evidence>
<evidence type="ECO:0000256" key="7">
    <source>
        <dbReference type="SAM" id="MobiDB-lite"/>
    </source>
</evidence>
<dbReference type="PANTHER" id="PTHR40626">
    <property type="entry name" value="MIP31509P"/>
    <property type="match status" value="1"/>
</dbReference>
<evidence type="ECO:0000256" key="1">
    <source>
        <dbReference type="ARBA" id="ARBA00004123"/>
    </source>
</evidence>
<comment type="subcellular location">
    <subcellularLocation>
        <location evidence="1">Nucleus</location>
    </subcellularLocation>
</comment>
<keyword evidence="2" id="KW-0479">Metal-binding</keyword>
<keyword evidence="9" id="KW-1185">Reference proteome</keyword>
<accession>A0ABR1USL7</accession>